<dbReference type="AlphaFoldDB" id="A0A7J6S7A9"/>
<proteinExistence type="predicted"/>
<evidence type="ECO:0000313" key="1">
    <source>
        <dbReference type="EMBL" id="KAF4728818.1"/>
    </source>
</evidence>
<dbReference type="InterPro" id="IPR038765">
    <property type="entry name" value="Papain-like_cys_pep_sf"/>
</dbReference>
<evidence type="ECO:0000313" key="2">
    <source>
        <dbReference type="Proteomes" id="UP000553632"/>
    </source>
</evidence>
<reference evidence="1 2" key="1">
    <citation type="submission" date="2020-04" db="EMBL/GenBank/DDBJ databases">
        <title>Perkinsus olseni comparative genomics.</title>
        <authorList>
            <person name="Bogema D.R."/>
        </authorList>
    </citation>
    <scope>NUCLEOTIDE SEQUENCE [LARGE SCALE GENOMIC DNA]</scope>
    <source>
        <strain evidence="1 2">ATCC PRA-207</strain>
    </source>
</reference>
<gene>
    <name evidence="1" type="ORF">FOZ63_033632</name>
</gene>
<sequence length="179" mass="20148">MRFNTVSVKYSFFSSLGPPPSPVDWRLLVVDWPQLDNLAGEVDDLMDVEDDALNLVSKSSVVEMMTRSLPLGRQHDAHEAFHILAQSTPHHGSSSTTLICSECGCVTHKQEWNLDLVLSVNDETSLENCLRSHFASCEVSDDVYCERCCRRTRTFTEASVEEGPETLVICLRRANVRMK</sequence>
<protein>
    <submittedName>
        <fullName evidence="1">Uncharacterized protein</fullName>
    </submittedName>
</protein>
<dbReference type="Gene3D" id="3.90.70.10">
    <property type="entry name" value="Cysteine proteinases"/>
    <property type="match status" value="1"/>
</dbReference>
<dbReference type="SUPFAM" id="SSF54001">
    <property type="entry name" value="Cysteine proteinases"/>
    <property type="match status" value="1"/>
</dbReference>
<name>A0A7J6S7A9_PEROL</name>
<dbReference type="Proteomes" id="UP000553632">
    <property type="component" value="Unassembled WGS sequence"/>
</dbReference>
<accession>A0A7J6S7A9</accession>
<dbReference type="CDD" id="cd02257">
    <property type="entry name" value="Peptidase_C19"/>
    <property type="match status" value="1"/>
</dbReference>
<keyword evidence="2" id="KW-1185">Reference proteome</keyword>
<dbReference type="EMBL" id="JABANO010020247">
    <property type="protein sequence ID" value="KAF4728818.1"/>
    <property type="molecule type" value="Genomic_DNA"/>
</dbReference>
<comment type="caution">
    <text evidence="1">The sequence shown here is derived from an EMBL/GenBank/DDBJ whole genome shotgun (WGS) entry which is preliminary data.</text>
</comment>
<organism evidence="1 2">
    <name type="scientific">Perkinsus olseni</name>
    <name type="common">Perkinsus atlanticus</name>
    <dbReference type="NCBI Taxonomy" id="32597"/>
    <lineage>
        <taxon>Eukaryota</taxon>
        <taxon>Sar</taxon>
        <taxon>Alveolata</taxon>
        <taxon>Perkinsozoa</taxon>
        <taxon>Perkinsea</taxon>
        <taxon>Perkinsida</taxon>
        <taxon>Perkinsidae</taxon>
        <taxon>Perkinsus</taxon>
    </lineage>
</organism>
<feature type="non-terminal residue" evidence="1">
    <location>
        <position position="179"/>
    </location>
</feature>